<organism evidence="4 5">
    <name type="scientific">Vibrio gigantis</name>
    <dbReference type="NCBI Taxonomy" id="296199"/>
    <lineage>
        <taxon>Bacteria</taxon>
        <taxon>Pseudomonadati</taxon>
        <taxon>Pseudomonadota</taxon>
        <taxon>Gammaproteobacteria</taxon>
        <taxon>Vibrionales</taxon>
        <taxon>Vibrionaceae</taxon>
        <taxon>Vibrio</taxon>
    </lineage>
</organism>
<comment type="similarity">
    <text evidence="1 3">Belongs to the short-chain dehydrogenases/reductases (SDR) family.</text>
</comment>
<evidence type="ECO:0000256" key="2">
    <source>
        <dbReference type="ARBA" id="ARBA00023002"/>
    </source>
</evidence>
<protein>
    <submittedName>
        <fullName evidence="4">SDR family NAD(P)-dependent oxidoreductase</fullName>
    </submittedName>
</protein>
<accession>A0A5M9P5I8</accession>
<dbReference type="SUPFAM" id="SSF51735">
    <property type="entry name" value="NAD(P)-binding Rossmann-fold domains"/>
    <property type="match status" value="1"/>
</dbReference>
<dbReference type="AlphaFoldDB" id="A0A5M9P5I8"/>
<dbReference type="PRINTS" id="PR00080">
    <property type="entry name" value="SDRFAMILY"/>
</dbReference>
<dbReference type="RefSeq" id="WP_086714599.1">
    <property type="nucleotide sequence ID" value="NZ_AP025493.1"/>
</dbReference>
<dbReference type="GO" id="GO:0016020">
    <property type="term" value="C:membrane"/>
    <property type="evidence" value="ECO:0007669"/>
    <property type="project" value="TreeGrafter"/>
</dbReference>
<evidence type="ECO:0000256" key="3">
    <source>
        <dbReference type="RuleBase" id="RU000363"/>
    </source>
</evidence>
<dbReference type="EMBL" id="VXJS01000001">
    <property type="protein sequence ID" value="KAA8681438.1"/>
    <property type="molecule type" value="Genomic_DNA"/>
</dbReference>
<evidence type="ECO:0000313" key="4">
    <source>
        <dbReference type="EMBL" id="KAA8681438.1"/>
    </source>
</evidence>
<dbReference type="PANTHER" id="PTHR44196">
    <property type="entry name" value="DEHYDROGENASE/REDUCTASE SDR FAMILY MEMBER 7B"/>
    <property type="match status" value="1"/>
</dbReference>
<keyword evidence="2" id="KW-0560">Oxidoreductase</keyword>
<proteinExistence type="inferred from homology"/>
<evidence type="ECO:0000256" key="1">
    <source>
        <dbReference type="ARBA" id="ARBA00006484"/>
    </source>
</evidence>
<dbReference type="InterPro" id="IPR002347">
    <property type="entry name" value="SDR_fam"/>
</dbReference>
<dbReference type="GO" id="GO:0016491">
    <property type="term" value="F:oxidoreductase activity"/>
    <property type="evidence" value="ECO:0007669"/>
    <property type="project" value="UniProtKB-KW"/>
</dbReference>
<evidence type="ECO:0000313" key="5">
    <source>
        <dbReference type="Proteomes" id="UP000322521"/>
    </source>
</evidence>
<sequence>MHIMITGATSGIGQALAKDYAQQGHQVIACGRNPDKLQSLVDSHETDIADSSITPLCFNLTDYHNFPELDQDKPLDLLILNAGDCEYIDDPVNFDAELFERVININLISIGYALKSWLKNIKPGGRLVLVSSSASFLPLPRAEAYGASKAALTYLGRTLSVDLAKHDIHVSIVHPGFVETPLTERNTFAMPMIISSEAAIQRIVNGIAQGKSEIDFPRRFIMLMKLLRMLPTPVWQKLASRMVEQ</sequence>
<name>A0A5M9P5I8_9VIBR</name>
<dbReference type="Proteomes" id="UP000322521">
    <property type="component" value="Unassembled WGS sequence"/>
</dbReference>
<gene>
    <name evidence="4" type="ORF">F4W18_02475</name>
</gene>
<dbReference type="PROSITE" id="PS00061">
    <property type="entry name" value="ADH_SHORT"/>
    <property type="match status" value="1"/>
</dbReference>
<dbReference type="PRINTS" id="PR00081">
    <property type="entry name" value="GDHRDH"/>
</dbReference>
<keyword evidence="5" id="KW-1185">Reference proteome</keyword>
<dbReference type="InterPro" id="IPR036291">
    <property type="entry name" value="NAD(P)-bd_dom_sf"/>
</dbReference>
<dbReference type="Pfam" id="PF00106">
    <property type="entry name" value="adh_short"/>
    <property type="match status" value="1"/>
</dbReference>
<dbReference type="OrthoDB" id="335726at2"/>
<comment type="caution">
    <text evidence="4">The sequence shown here is derived from an EMBL/GenBank/DDBJ whole genome shotgun (WGS) entry which is preliminary data.</text>
</comment>
<dbReference type="Gene3D" id="3.40.50.720">
    <property type="entry name" value="NAD(P)-binding Rossmann-like Domain"/>
    <property type="match status" value="1"/>
</dbReference>
<dbReference type="InterPro" id="IPR020904">
    <property type="entry name" value="Sc_DH/Rdtase_CS"/>
</dbReference>
<dbReference type="PANTHER" id="PTHR44196:SF1">
    <property type="entry name" value="DEHYDROGENASE_REDUCTASE SDR FAMILY MEMBER 7B"/>
    <property type="match status" value="1"/>
</dbReference>
<reference evidence="4 5" key="1">
    <citation type="submission" date="2019-09" db="EMBL/GenBank/DDBJ databases">
        <title>Draft genome sequence of various Type strains from the CCUG.</title>
        <authorList>
            <person name="Pineiro-Iglesias B."/>
            <person name="Tunovic T."/>
            <person name="Unosson C."/>
            <person name="Inganas E."/>
            <person name="Ohlen M."/>
            <person name="Cardew S."/>
            <person name="Jensie-Markopoulos S."/>
            <person name="Salva-Serra F."/>
            <person name="Jaen-Luchoro D."/>
            <person name="Karlsson R."/>
            <person name="Svensson-Stadler L."/>
            <person name="Chun J."/>
            <person name="Moore E."/>
        </authorList>
    </citation>
    <scope>NUCLEOTIDE SEQUENCE [LARGE SCALE GENOMIC DNA]</scope>
    <source>
        <strain evidence="4 5">CCUG 56969T</strain>
    </source>
</reference>